<organism evidence="2 3">
    <name type="scientific">Harryflintia acetispora</name>
    <dbReference type="NCBI Taxonomy" id="1849041"/>
    <lineage>
        <taxon>Bacteria</taxon>
        <taxon>Bacillati</taxon>
        <taxon>Bacillota</taxon>
        <taxon>Clostridia</taxon>
        <taxon>Eubacteriales</taxon>
        <taxon>Oscillospiraceae</taxon>
        <taxon>Harryflintia</taxon>
    </lineage>
</organism>
<evidence type="ECO:0000259" key="1">
    <source>
        <dbReference type="PROSITE" id="PS50943"/>
    </source>
</evidence>
<dbReference type="PROSITE" id="PS50943">
    <property type="entry name" value="HTH_CROC1"/>
    <property type="match status" value="1"/>
</dbReference>
<keyword evidence="3" id="KW-1185">Reference proteome</keyword>
<dbReference type="InterPro" id="IPR010982">
    <property type="entry name" value="Lambda_DNA-bd_dom_sf"/>
</dbReference>
<comment type="caution">
    <text evidence="2">The sequence shown here is derived from an EMBL/GenBank/DDBJ whole genome shotgun (WGS) entry which is preliminary data.</text>
</comment>
<dbReference type="Gene3D" id="1.10.260.40">
    <property type="entry name" value="lambda repressor-like DNA-binding domains"/>
    <property type="match status" value="1"/>
</dbReference>
<dbReference type="AlphaFoldDB" id="A0A9X8Y8P9"/>
<dbReference type="GO" id="GO:0003677">
    <property type="term" value="F:DNA binding"/>
    <property type="evidence" value="ECO:0007669"/>
    <property type="project" value="InterPro"/>
</dbReference>
<dbReference type="SUPFAM" id="SSF47413">
    <property type="entry name" value="lambda repressor-like DNA-binding domains"/>
    <property type="match status" value="1"/>
</dbReference>
<dbReference type="InterPro" id="IPR001387">
    <property type="entry name" value="Cro/C1-type_HTH"/>
</dbReference>
<reference evidence="2 3" key="1">
    <citation type="submission" date="2019-03" db="EMBL/GenBank/DDBJ databases">
        <title>Genomic Encyclopedia of Type Strains, Phase IV (KMG-IV): sequencing the most valuable type-strain genomes for metagenomic binning, comparative biology and taxonomic classification.</title>
        <authorList>
            <person name="Goeker M."/>
        </authorList>
    </citation>
    <scope>NUCLEOTIDE SEQUENCE [LARGE SCALE GENOMIC DNA]</scope>
    <source>
        <strain evidence="2 3">DSM 100433</strain>
    </source>
</reference>
<proteinExistence type="predicted"/>
<dbReference type="RefSeq" id="WP_132083905.1">
    <property type="nucleotide sequence ID" value="NZ_SLUK01000002.1"/>
</dbReference>
<dbReference type="Pfam" id="PF13560">
    <property type="entry name" value="HTH_31"/>
    <property type="match status" value="1"/>
</dbReference>
<accession>A0A9X8Y8P9</accession>
<name>A0A9X8Y8P9_9FIRM</name>
<protein>
    <submittedName>
        <fullName evidence="2">Transcriptional regulator with XRE-family HTH domain</fullName>
    </submittedName>
</protein>
<evidence type="ECO:0000313" key="3">
    <source>
        <dbReference type="Proteomes" id="UP000294682"/>
    </source>
</evidence>
<feature type="domain" description="HTH cro/C1-type" evidence="1">
    <location>
        <begin position="20"/>
        <end position="83"/>
    </location>
</feature>
<dbReference type="EMBL" id="SLUK01000002">
    <property type="protein sequence ID" value="TCL44457.1"/>
    <property type="molecule type" value="Genomic_DNA"/>
</dbReference>
<evidence type="ECO:0000313" key="2">
    <source>
        <dbReference type="EMBL" id="TCL44457.1"/>
    </source>
</evidence>
<dbReference type="Proteomes" id="UP000294682">
    <property type="component" value="Unassembled WGS sequence"/>
</dbReference>
<gene>
    <name evidence="2" type="ORF">EDD78_10275</name>
</gene>
<dbReference type="SMART" id="SM00530">
    <property type="entry name" value="HTH_XRE"/>
    <property type="match status" value="1"/>
</dbReference>
<dbReference type="CDD" id="cd00093">
    <property type="entry name" value="HTH_XRE"/>
    <property type="match status" value="1"/>
</dbReference>
<sequence length="222" mass="24776">MKQKSTAISDTQSEKIAIRLKALREEKGVSHETLSKATGISKDALIKYEKAVQPHSSFGANRGMSIDFAVALARYYDVSTDYLLCNTDIRSPDTTVGDICTKTGLSEAAIYSLVNLKKMRLQELNSDRSLYSNDGNTAIYRMMNALNALLEKDNGNDILGCIGDYLYNTHIDGYEEDSDGIRRILPAEELNDTDLYLKIMPRIKVFQKELEQETAKESGKNG</sequence>